<evidence type="ECO:0000313" key="4">
    <source>
        <dbReference type="Proteomes" id="UP001164746"/>
    </source>
</evidence>
<feature type="region of interest" description="Disordered" evidence="2">
    <location>
        <begin position="1"/>
        <end position="46"/>
    </location>
</feature>
<gene>
    <name evidence="3" type="ORF">MAR_009701</name>
</gene>
<dbReference type="EMBL" id="CP111015">
    <property type="protein sequence ID" value="WAR03143.1"/>
    <property type="molecule type" value="Genomic_DNA"/>
</dbReference>
<proteinExistence type="predicted"/>
<evidence type="ECO:0000256" key="2">
    <source>
        <dbReference type="SAM" id="MobiDB-lite"/>
    </source>
</evidence>
<keyword evidence="1" id="KW-0175">Coiled coil</keyword>
<organism evidence="3 4">
    <name type="scientific">Mya arenaria</name>
    <name type="common">Soft-shell clam</name>
    <dbReference type="NCBI Taxonomy" id="6604"/>
    <lineage>
        <taxon>Eukaryota</taxon>
        <taxon>Metazoa</taxon>
        <taxon>Spiralia</taxon>
        <taxon>Lophotrochozoa</taxon>
        <taxon>Mollusca</taxon>
        <taxon>Bivalvia</taxon>
        <taxon>Autobranchia</taxon>
        <taxon>Heteroconchia</taxon>
        <taxon>Euheterodonta</taxon>
        <taxon>Imparidentia</taxon>
        <taxon>Neoheterodontei</taxon>
        <taxon>Myida</taxon>
        <taxon>Myoidea</taxon>
        <taxon>Myidae</taxon>
        <taxon>Mya</taxon>
    </lineage>
</organism>
<name>A0ABY7E2X2_MYAAR</name>
<evidence type="ECO:0000313" key="3">
    <source>
        <dbReference type="EMBL" id="WAR03143.1"/>
    </source>
</evidence>
<keyword evidence="4" id="KW-1185">Reference proteome</keyword>
<reference evidence="3" key="1">
    <citation type="submission" date="2022-11" db="EMBL/GenBank/DDBJ databases">
        <title>Centuries of genome instability and evolution in soft-shell clam transmissible cancer (bioRxiv).</title>
        <authorList>
            <person name="Hart S.F.M."/>
            <person name="Yonemitsu M.A."/>
            <person name="Giersch R.M."/>
            <person name="Beal B.F."/>
            <person name="Arriagada G."/>
            <person name="Davis B.W."/>
            <person name="Ostrander E.A."/>
            <person name="Goff S.P."/>
            <person name="Metzger M.J."/>
        </authorList>
    </citation>
    <scope>NUCLEOTIDE SEQUENCE</scope>
    <source>
        <strain evidence="3">MELC-2E11</strain>
        <tissue evidence="3">Siphon/mantle</tissue>
    </source>
</reference>
<protein>
    <submittedName>
        <fullName evidence="3">Uncharacterized protein</fullName>
    </submittedName>
</protein>
<feature type="coiled-coil region" evidence="1">
    <location>
        <begin position="61"/>
        <end position="95"/>
    </location>
</feature>
<sequence>MSDEENPTNTPVSDDEGQEEEDDLHAELVPSEATSTDDRFDVIDTPKSSRAGIDIDVIDDVLMSEQEIKELDRRLEEVVDRLQKQKGDYEKWESDINTRKLRAFARLKALERCHRKRLEVYETMKDYVQNSQTRVGNT</sequence>
<dbReference type="Proteomes" id="UP001164746">
    <property type="component" value="Chromosome 4"/>
</dbReference>
<feature type="compositionally biased region" description="Acidic residues" evidence="2">
    <location>
        <begin position="13"/>
        <end position="24"/>
    </location>
</feature>
<accession>A0ABY7E2X2</accession>
<evidence type="ECO:0000256" key="1">
    <source>
        <dbReference type="SAM" id="Coils"/>
    </source>
</evidence>